<name>A0ACC8XAN0_9FIRM</name>
<evidence type="ECO:0000313" key="1">
    <source>
        <dbReference type="EMBL" id="ONI39491.1"/>
    </source>
</evidence>
<protein>
    <submittedName>
        <fullName evidence="1">Uncharacterized protein</fullName>
    </submittedName>
</protein>
<keyword evidence="2" id="KW-1185">Reference proteome</keyword>
<sequence length="1020" mass="114549">MKKFTFVITFLLSSSVMAMVETNVYTDYNSPLSRGSDLEILIQTDSSNFGDNLSLGQIVSLDELELEIYVNDPDMMYDHSYDALDIEKEDCTALYRGDDLIEFMIAGEYTGYGSSATIGFYSNAERQSIFSTNVNLEVNEADEAGVSTEIIAPTITVLTGERQQIGFTIQNGDDYTNSSEMKLTLADEDESKGINIITDEITIPEMDPNEKKEFLATIEIGKDVMQGKHKINLELDGGMHEIWLKVDSTYIPPTLEITSENAEGFIADQPHEVKINLKNVGEVVAENLKLELMQNDKIFVLDGSNVRYVESIPPGEIVSIPVKMQVVHNPLQEEMEDRIETIPLQLKATFIDDLNEAYEDTQYIYLSTIIEKDDDKNFKEELIINNIVEPLTSIKVEEDFDIGFSVTAPDGAKNVKITVDGAEGIIPKSKNLFIVNEFKEEELQDYIVTFLATNDVVTGVHPIEINIDYVLNDEEINYSQFATIHVENEEEKIKEEITIDNIVEPTETINVGENFDIGFSVTAPDGAENVKITVNGAEGIVPKTKNLFMVNEFKENEPQDYIVKFLATDTVVTGMYLVEINLEYTLNNEEINYSQYATISIENEGETEKEEITIDNIIEPTKPIKVGEIFDVGFRVTAPDGAKNVKITVNGIEGIIPKTKNLFMINELKEAEPQNYSVKFSATDKLSTNIYPIEMNVEYSLNDKEINYSQYATISVENEEDEEEKGGKPKVIIGEYNSDPVVVQAGEEFTLNIGFLNTHKELGVYNFKANLTINEEGENNTGSVFTPVGGSNTFYIDEMDTQETVNKTIRMYTIPTAVPKTYELSISMEYEDKDGTTITATEFVGIPVEQVTKLEVADVTTEIVEVGMESELRAQIFNKGKTNISNIVISTTGEGFEVVDNKMIIGKLEQGMVEDYEPTIIPLQPGILHGQINIEYEDVTGKVNTMSQTFEMEAMEAYIEHAFDYEFVDDEPYEEEIPLEEPAIWPKVFGTSLGIGVAALITKLYAKRHFRKIEDEDEDY</sequence>
<dbReference type="Proteomes" id="UP000188605">
    <property type="component" value="Unassembled WGS sequence"/>
</dbReference>
<evidence type="ECO:0000313" key="2">
    <source>
        <dbReference type="Proteomes" id="UP000188605"/>
    </source>
</evidence>
<gene>
    <name evidence="1" type="ORF">AN396_08800</name>
</gene>
<accession>A0ACC8XAN0</accession>
<reference evidence="1" key="1">
    <citation type="submission" date="2016-08" db="EMBL/GenBank/DDBJ databases">
        <authorList>
            <person name="Ngugi D.K."/>
            <person name="Miyake S."/>
            <person name="Stingl U."/>
        </authorList>
    </citation>
    <scope>NUCLEOTIDE SEQUENCE</scope>
    <source>
        <strain evidence="1">SCG-B11WGA-EpuloA1</strain>
    </source>
</reference>
<proteinExistence type="predicted"/>
<comment type="caution">
    <text evidence="1">The sequence shown here is derived from an EMBL/GenBank/DDBJ whole genome shotgun (WGS) entry which is preliminary data.</text>
</comment>
<dbReference type="EMBL" id="LJDB01000064">
    <property type="protein sequence ID" value="ONI39491.1"/>
    <property type="molecule type" value="Genomic_DNA"/>
</dbReference>
<organism evidence="1 2">
    <name type="scientific">Candidatus Epulonipiscium fishelsonii</name>
    <dbReference type="NCBI Taxonomy" id="77094"/>
    <lineage>
        <taxon>Bacteria</taxon>
        <taxon>Bacillati</taxon>
        <taxon>Bacillota</taxon>
        <taxon>Clostridia</taxon>
        <taxon>Lachnospirales</taxon>
        <taxon>Lachnospiraceae</taxon>
        <taxon>Candidatus Epulonipiscium</taxon>
    </lineage>
</organism>